<name>A0A8T0I696_CERPU</name>
<comment type="caution">
    <text evidence="1">The sequence shown here is derived from an EMBL/GenBank/DDBJ whole genome shotgun (WGS) entry which is preliminary data.</text>
</comment>
<dbReference type="AlphaFoldDB" id="A0A8T0I696"/>
<proteinExistence type="predicted"/>
<protein>
    <submittedName>
        <fullName evidence="1">Uncharacterized protein</fullName>
    </submittedName>
</protein>
<gene>
    <name evidence="1" type="ORF">KC19_4G080200</name>
</gene>
<evidence type="ECO:0000313" key="1">
    <source>
        <dbReference type="EMBL" id="KAG0579190.1"/>
    </source>
</evidence>
<sequence length="103" mass="11822">MVPPFHYHSKCKFRVLSHQNSSLNVELMQPLQVAILLNKCRYPPSIDPTNKTELLYIDRGFCTYPSSARAHTHIYKSDNVFLLYTSCGNGFLSKRHPNCALHV</sequence>
<organism evidence="1 2">
    <name type="scientific">Ceratodon purpureus</name>
    <name type="common">Fire moss</name>
    <name type="synonym">Dicranum purpureum</name>
    <dbReference type="NCBI Taxonomy" id="3225"/>
    <lineage>
        <taxon>Eukaryota</taxon>
        <taxon>Viridiplantae</taxon>
        <taxon>Streptophyta</taxon>
        <taxon>Embryophyta</taxon>
        <taxon>Bryophyta</taxon>
        <taxon>Bryophytina</taxon>
        <taxon>Bryopsida</taxon>
        <taxon>Dicranidae</taxon>
        <taxon>Pseudoditrichales</taxon>
        <taxon>Ditrichaceae</taxon>
        <taxon>Ceratodon</taxon>
    </lineage>
</organism>
<keyword evidence="2" id="KW-1185">Reference proteome</keyword>
<dbReference type="EMBL" id="CM026424">
    <property type="protein sequence ID" value="KAG0579190.1"/>
    <property type="molecule type" value="Genomic_DNA"/>
</dbReference>
<dbReference type="Proteomes" id="UP000822688">
    <property type="component" value="Chromosome 4"/>
</dbReference>
<accession>A0A8T0I696</accession>
<reference evidence="1" key="1">
    <citation type="submission" date="2020-06" db="EMBL/GenBank/DDBJ databases">
        <title>WGS assembly of Ceratodon purpureus strain R40.</title>
        <authorList>
            <person name="Carey S.B."/>
            <person name="Jenkins J."/>
            <person name="Shu S."/>
            <person name="Lovell J.T."/>
            <person name="Sreedasyam A."/>
            <person name="Maumus F."/>
            <person name="Tiley G.P."/>
            <person name="Fernandez-Pozo N."/>
            <person name="Barry K."/>
            <person name="Chen C."/>
            <person name="Wang M."/>
            <person name="Lipzen A."/>
            <person name="Daum C."/>
            <person name="Saski C.A."/>
            <person name="Payton A.C."/>
            <person name="Mcbreen J.C."/>
            <person name="Conrad R.E."/>
            <person name="Kollar L.M."/>
            <person name="Olsson S."/>
            <person name="Huttunen S."/>
            <person name="Landis J.B."/>
            <person name="Wickett N.J."/>
            <person name="Johnson M.G."/>
            <person name="Rensing S.A."/>
            <person name="Grimwood J."/>
            <person name="Schmutz J."/>
            <person name="Mcdaniel S.F."/>
        </authorList>
    </citation>
    <scope>NUCLEOTIDE SEQUENCE</scope>
    <source>
        <strain evidence="1">R40</strain>
    </source>
</reference>
<evidence type="ECO:0000313" key="2">
    <source>
        <dbReference type="Proteomes" id="UP000822688"/>
    </source>
</evidence>